<evidence type="ECO:0000313" key="2">
    <source>
        <dbReference type="Proteomes" id="UP000007800"/>
    </source>
</evidence>
<proteinExistence type="predicted"/>
<dbReference type="AlphaFoldDB" id="C5KW86"/>
<dbReference type="Proteomes" id="UP000007800">
    <property type="component" value="Unassembled WGS sequence"/>
</dbReference>
<dbReference type="GeneID" id="9057109"/>
<name>C5KW86_PERM5</name>
<accession>C5KW86</accession>
<dbReference type="RefSeq" id="XP_002779462.1">
    <property type="nucleotide sequence ID" value="XM_002779416.1"/>
</dbReference>
<feature type="non-terminal residue" evidence="1">
    <location>
        <position position="1"/>
    </location>
</feature>
<dbReference type="EMBL" id="GG676985">
    <property type="protein sequence ID" value="EER11257.1"/>
    <property type="molecule type" value="Genomic_DNA"/>
</dbReference>
<keyword evidence="2" id="KW-1185">Reference proteome</keyword>
<reference evidence="1 2" key="1">
    <citation type="submission" date="2008-07" db="EMBL/GenBank/DDBJ databases">
        <authorList>
            <person name="El-Sayed N."/>
            <person name="Caler E."/>
            <person name="Inman J."/>
            <person name="Amedeo P."/>
            <person name="Hass B."/>
            <person name="Wortman J."/>
        </authorList>
    </citation>
    <scope>NUCLEOTIDE SEQUENCE [LARGE SCALE GENOMIC DNA]</scope>
    <source>
        <strain evidence="2">ATCC 50983 / TXsc</strain>
    </source>
</reference>
<dbReference type="InParanoid" id="C5KW86"/>
<organism evidence="2">
    <name type="scientific">Perkinsus marinus (strain ATCC 50983 / TXsc)</name>
    <dbReference type="NCBI Taxonomy" id="423536"/>
    <lineage>
        <taxon>Eukaryota</taxon>
        <taxon>Sar</taxon>
        <taxon>Alveolata</taxon>
        <taxon>Perkinsozoa</taxon>
        <taxon>Perkinsea</taxon>
        <taxon>Perkinsida</taxon>
        <taxon>Perkinsidae</taxon>
        <taxon>Perkinsus</taxon>
    </lineage>
</organism>
<gene>
    <name evidence="1" type="ORF">Pmar_PMAR014351</name>
</gene>
<evidence type="ECO:0000313" key="1">
    <source>
        <dbReference type="EMBL" id="EER11257.1"/>
    </source>
</evidence>
<protein>
    <submittedName>
        <fullName evidence="1">Uncharacterized protein</fullName>
    </submittedName>
</protein>
<sequence>LFNTGEEQAYKPELVFVIDLVDTKAEDILSRQAVDNWEHSRIRAVGRSAQWWGGRM</sequence>